<dbReference type="InterPro" id="IPR012336">
    <property type="entry name" value="Thioredoxin-like_fold"/>
</dbReference>
<name>A0A3N4Z679_9MICO</name>
<evidence type="ECO:0000259" key="3">
    <source>
        <dbReference type="Pfam" id="PF13192"/>
    </source>
</evidence>
<reference evidence="4 5" key="1">
    <citation type="submission" date="2018-11" db="EMBL/GenBank/DDBJ databases">
        <title>Sequencing the genomes of 1000 actinobacteria strains.</title>
        <authorList>
            <person name="Klenk H.-P."/>
        </authorList>
    </citation>
    <scope>NUCLEOTIDE SEQUENCE [LARGE SCALE GENOMIC DNA]</scope>
    <source>
        <strain evidence="4 5">DSM 14418</strain>
    </source>
</reference>
<dbReference type="Proteomes" id="UP000280726">
    <property type="component" value="Unassembled WGS sequence"/>
</dbReference>
<accession>A0A3N4Z679</accession>
<dbReference type="EMBL" id="RKRA01000001">
    <property type="protein sequence ID" value="RPF26650.1"/>
    <property type="molecule type" value="Genomic_DNA"/>
</dbReference>
<evidence type="ECO:0000256" key="1">
    <source>
        <dbReference type="PIRSR" id="PIRSR037031-50"/>
    </source>
</evidence>
<protein>
    <submittedName>
        <fullName evidence="4">Small redox-active disulfide protein 2</fullName>
    </submittedName>
</protein>
<feature type="active site" description="Nucleophile" evidence="1">
    <location>
        <position position="10"/>
    </location>
</feature>
<feature type="active site" description="Nucleophile" evidence="1">
    <location>
        <position position="13"/>
    </location>
</feature>
<dbReference type="OrthoDB" id="9800630at2"/>
<gene>
    <name evidence="4" type="ORF">EDD32_1098</name>
</gene>
<keyword evidence="2" id="KW-1015">Disulfide bond</keyword>
<dbReference type="SUPFAM" id="SSF52833">
    <property type="entry name" value="Thioredoxin-like"/>
    <property type="match status" value="1"/>
</dbReference>
<proteinExistence type="predicted"/>
<dbReference type="PIRSF" id="PIRSF037031">
    <property type="entry name" value="Redox_disulphide_2"/>
    <property type="match status" value="1"/>
</dbReference>
<evidence type="ECO:0000313" key="4">
    <source>
        <dbReference type="EMBL" id="RPF26650.1"/>
    </source>
</evidence>
<keyword evidence="5" id="KW-1185">Reference proteome</keyword>
<dbReference type="InterPro" id="IPR005243">
    <property type="entry name" value="THIRX-like_proc"/>
</dbReference>
<dbReference type="PANTHER" id="PTHR36450">
    <property type="entry name" value="THIOREDOXIN"/>
    <property type="match status" value="1"/>
</dbReference>
<sequence length="80" mass="8364">MGRKILGPGCKNCVTLERVTRDAVTELGIDAQITKVTDYAEIAACGIMSTPGLVVDEQIVLSGRVPTKGHVKELLAPSAG</sequence>
<comment type="caution">
    <text evidence="4">The sequence shown here is derived from an EMBL/GenBank/DDBJ whole genome shotgun (WGS) entry which is preliminary data.</text>
</comment>
<evidence type="ECO:0000256" key="2">
    <source>
        <dbReference type="PIRSR" id="PIRSR037031-51"/>
    </source>
</evidence>
<feature type="disulfide bond" description="Redox-active" evidence="2">
    <location>
        <begin position="10"/>
        <end position="13"/>
    </location>
</feature>
<dbReference type="AlphaFoldDB" id="A0A3N4Z679"/>
<evidence type="ECO:0000313" key="5">
    <source>
        <dbReference type="Proteomes" id="UP000280726"/>
    </source>
</evidence>
<dbReference type="RefSeq" id="WP_123915551.1">
    <property type="nucleotide sequence ID" value="NZ_RKRA01000001.1"/>
</dbReference>
<dbReference type="Gene3D" id="3.40.30.10">
    <property type="entry name" value="Glutaredoxin"/>
    <property type="match status" value="1"/>
</dbReference>
<dbReference type="Pfam" id="PF13192">
    <property type="entry name" value="Thioredoxin_3"/>
    <property type="match status" value="1"/>
</dbReference>
<feature type="domain" description="Thioredoxin-like fold" evidence="3">
    <location>
        <begin position="4"/>
        <end position="75"/>
    </location>
</feature>
<dbReference type="InterPro" id="IPR036249">
    <property type="entry name" value="Thioredoxin-like_sf"/>
</dbReference>
<organism evidence="4 5">
    <name type="scientific">Georgenia muralis</name>
    <dbReference type="NCBI Taxonomy" id="154117"/>
    <lineage>
        <taxon>Bacteria</taxon>
        <taxon>Bacillati</taxon>
        <taxon>Actinomycetota</taxon>
        <taxon>Actinomycetes</taxon>
        <taxon>Micrococcales</taxon>
        <taxon>Bogoriellaceae</taxon>
        <taxon>Georgenia</taxon>
    </lineage>
</organism>
<dbReference type="NCBIfam" id="TIGR00412">
    <property type="entry name" value="redox_disulf_2"/>
    <property type="match status" value="1"/>
</dbReference>
<dbReference type="PANTHER" id="PTHR36450:SF1">
    <property type="entry name" value="THIOREDOXIN"/>
    <property type="match status" value="1"/>
</dbReference>
<keyword evidence="2" id="KW-0676">Redox-active center</keyword>